<evidence type="ECO:0000256" key="1">
    <source>
        <dbReference type="SAM" id="SignalP"/>
    </source>
</evidence>
<feature type="chain" id="PRO_5047141380" evidence="1">
    <location>
        <begin position="29"/>
        <end position="323"/>
    </location>
</feature>
<dbReference type="InterPro" id="IPR011055">
    <property type="entry name" value="Dup_hybrid_motif"/>
</dbReference>
<protein>
    <submittedName>
        <fullName evidence="3">M23 family metallopeptidase</fullName>
    </submittedName>
</protein>
<dbReference type="InterPro" id="IPR050570">
    <property type="entry name" value="Cell_wall_metabolism_enzyme"/>
</dbReference>
<dbReference type="InterPro" id="IPR036779">
    <property type="entry name" value="LysM_dom_sf"/>
</dbReference>
<dbReference type="InterPro" id="IPR018392">
    <property type="entry name" value="LysM"/>
</dbReference>
<dbReference type="CDD" id="cd00118">
    <property type="entry name" value="LysM"/>
    <property type="match status" value="1"/>
</dbReference>
<dbReference type="CDD" id="cd12797">
    <property type="entry name" value="M23_peptidase"/>
    <property type="match status" value="1"/>
</dbReference>
<dbReference type="EMBL" id="JAYKLX010000006">
    <property type="protein sequence ID" value="MEB3346535.1"/>
    <property type="molecule type" value="Genomic_DNA"/>
</dbReference>
<dbReference type="PROSITE" id="PS51782">
    <property type="entry name" value="LYSM"/>
    <property type="match status" value="1"/>
</dbReference>
<accession>A0ABU5ZXE7</accession>
<dbReference type="Gene3D" id="3.10.350.10">
    <property type="entry name" value="LysM domain"/>
    <property type="match status" value="1"/>
</dbReference>
<keyword evidence="4" id="KW-1185">Reference proteome</keyword>
<organism evidence="3 4">
    <name type="scientific">Aquimarina gracilis</name>
    <dbReference type="NCBI Taxonomy" id="874422"/>
    <lineage>
        <taxon>Bacteria</taxon>
        <taxon>Pseudomonadati</taxon>
        <taxon>Bacteroidota</taxon>
        <taxon>Flavobacteriia</taxon>
        <taxon>Flavobacteriales</taxon>
        <taxon>Flavobacteriaceae</taxon>
        <taxon>Aquimarina</taxon>
    </lineage>
</organism>
<dbReference type="Gene3D" id="2.70.70.10">
    <property type="entry name" value="Glucose Permease (Domain IIA)"/>
    <property type="match status" value="1"/>
</dbReference>
<dbReference type="PANTHER" id="PTHR21666:SF270">
    <property type="entry name" value="MUREIN HYDROLASE ACTIVATOR ENVC"/>
    <property type="match status" value="1"/>
</dbReference>
<feature type="signal peptide" evidence="1">
    <location>
        <begin position="1"/>
        <end position="28"/>
    </location>
</feature>
<keyword evidence="1" id="KW-0732">Signal</keyword>
<dbReference type="Pfam" id="PF01476">
    <property type="entry name" value="LysM"/>
    <property type="match status" value="1"/>
</dbReference>
<name>A0ABU5ZXE7_9FLAO</name>
<dbReference type="PANTHER" id="PTHR21666">
    <property type="entry name" value="PEPTIDASE-RELATED"/>
    <property type="match status" value="1"/>
</dbReference>
<gene>
    <name evidence="3" type="ORF">U6A24_13740</name>
</gene>
<reference evidence="3 4" key="1">
    <citation type="journal article" date="2013" name="Int. J. Syst. Evol. Microbiol.">
        <title>Aquimarina gracilis sp. nov., isolated from the gut microflora of a mussel, Mytilus coruscus, and emended description of Aquimarina spongiae.</title>
        <authorList>
            <person name="Park S.C."/>
            <person name="Choe H.N."/>
            <person name="Baik K.S."/>
            <person name="Seong C.N."/>
        </authorList>
    </citation>
    <scope>NUCLEOTIDE SEQUENCE [LARGE SCALE GENOMIC DNA]</scope>
    <source>
        <strain evidence="3 4">PSC32</strain>
    </source>
</reference>
<dbReference type="InterPro" id="IPR016047">
    <property type="entry name" value="M23ase_b-sheet_dom"/>
</dbReference>
<comment type="caution">
    <text evidence="3">The sequence shown here is derived from an EMBL/GenBank/DDBJ whole genome shotgun (WGS) entry which is preliminary data.</text>
</comment>
<sequence>MFFIKRRHVSFIISFLSWFLFCIQGAFGQQNDSGTVVYYENLYIEGKTFYLPVFQEKNQNSKEGGSISDKHFVDFSSNWNNKTFNPYRGENISFPFQLNFDTQKFASPISRKMVVTSRYGWRRGRPHRGIDIDLRTGDSVRSILDGKVRYARYHGGHGKTVIVRHNNGLETVYAHLSKFLVKENDEVKKGQVIAKGGITGNARGSHLHLEVRYHGKSINPEYLFEFTDETEIRSNVVFVTRKWTTPHYHRSTRKSNIIVHTSEEDIALLQEQQKKVYTVKQGDTLYRIANTHGLPISEICKINSIRKNSVLRVGQQIIISAAQ</sequence>
<dbReference type="Pfam" id="PF01551">
    <property type="entry name" value="Peptidase_M23"/>
    <property type="match status" value="1"/>
</dbReference>
<evidence type="ECO:0000259" key="2">
    <source>
        <dbReference type="PROSITE" id="PS51782"/>
    </source>
</evidence>
<dbReference type="SMART" id="SM00257">
    <property type="entry name" value="LysM"/>
    <property type="match status" value="1"/>
</dbReference>
<dbReference type="SUPFAM" id="SSF54106">
    <property type="entry name" value="LysM domain"/>
    <property type="match status" value="1"/>
</dbReference>
<dbReference type="SUPFAM" id="SSF51261">
    <property type="entry name" value="Duplicated hybrid motif"/>
    <property type="match status" value="1"/>
</dbReference>
<dbReference type="RefSeq" id="WP_324180564.1">
    <property type="nucleotide sequence ID" value="NZ_BAABAW010000006.1"/>
</dbReference>
<evidence type="ECO:0000313" key="4">
    <source>
        <dbReference type="Proteomes" id="UP001327027"/>
    </source>
</evidence>
<feature type="domain" description="LysM" evidence="2">
    <location>
        <begin position="275"/>
        <end position="319"/>
    </location>
</feature>
<evidence type="ECO:0000313" key="3">
    <source>
        <dbReference type="EMBL" id="MEB3346535.1"/>
    </source>
</evidence>
<proteinExistence type="predicted"/>
<dbReference type="Proteomes" id="UP001327027">
    <property type="component" value="Unassembled WGS sequence"/>
</dbReference>